<feature type="domain" description="DUF2470" evidence="1">
    <location>
        <begin position="161"/>
        <end position="230"/>
    </location>
</feature>
<organism evidence="3 4">
    <name type="scientific">Bauldia litoralis</name>
    <dbReference type="NCBI Taxonomy" id="665467"/>
    <lineage>
        <taxon>Bacteria</taxon>
        <taxon>Pseudomonadati</taxon>
        <taxon>Pseudomonadota</taxon>
        <taxon>Alphaproteobacteria</taxon>
        <taxon>Hyphomicrobiales</taxon>
        <taxon>Kaistiaceae</taxon>
        <taxon>Bauldia</taxon>
    </lineage>
</organism>
<evidence type="ECO:0000313" key="3">
    <source>
        <dbReference type="EMBL" id="SDB51049.1"/>
    </source>
</evidence>
<dbReference type="Pfam" id="PF10615">
    <property type="entry name" value="DUF2470"/>
    <property type="match status" value="1"/>
</dbReference>
<evidence type="ECO:0000259" key="2">
    <source>
        <dbReference type="Pfam" id="PF13883"/>
    </source>
</evidence>
<dbReference type="GO" id="GO:0005737">
    <property type="term" value="C:cytoplasm"/>
    <property type="evidence" value="ECO:0007669"/>
    <property type="project" value="UniProtKB-ARBA"/>
</dbReference>
<protein>
    <submittedName>
        <fullName evidence="3">Uncharacterized protein</fullName>
    </submittedName>
</protein>
<dbReference type="InterPro" id="IPR055343">
    <property type="entry name" value="CREG_beta-barrel"/>
</dbReference>
<dbReference type="Gene3D" id="3.20.180.10">
    <property type="entry name" value="PNP-oxidase-like"/>
    <property type="match status" value="1"/>
</dbReference>
<feature type="domain" description="CREG-like beta-barrel" evidence="2">
    <location>
        <begin position="9"/>
        <end position="142"/>
    </location>
</feature>
<dbReference type="PANTHER" id="PTHR13343">
    <property type="entry name" value="CREG1 PROTEIN"/>
    <property type="match status" value="1"/>
</dbReference>
<dbReference type="STRING" id="665467.SAMN02982931_04017"/>
<gene>
    <name evidence="3" type="ORF">SAMN02982931_04017</name>
</gene>
<dbReference type="InterPro" id="IPR012349">
    <property type="entry name" value="Split_barrel_FMN-bd"/>
</dbReference>
<dbReference type="SUPFAM" id="SSF50475">
    <property type="entry name" value="FMN-binding split barrel"/>
    <property type="match status" value="1"/>
</dbReference>
<dbReference type="AlphaFoldDB" id="A0A1G6E0R4"/>
<dbReference type="InterPro" id="IPR019595">
    <property type="entry name" value="DUF2470"/>
</dbReference>
<dbReference type="Proteomes" id="UP000199071">
    <property type="component" value="Unassembled WGS sequence"/>
</dbReference>
<dbReference type="Pfam" id="PF13883">
    <property type="entry name" value="CREG_beta-barrel"/>
    <property type="match status" value="1"/>
</dbReference>
<dbReference type="InterPro" id="IPR037119">
    <property type="entry name" value="Haem_oxidase_HugZ-like_sf"/>
</dbReference>
<dbReference type="OrthoDB" id="9814594at2"/>
<dbReference type="Gene3D" id="2.30.110.10">
    <property type="entry name" value="Electron Transport, Fmn-binding Protein, Chain A"/>
    <property type="match status" value="1"/>
</dbReference>
<reference evidence="3 4" key="1">
    <citation type="submission" date="2016-10" db="EMBL/GenBank/DDBJ databases">
        <authorList>
            <person name="de Groot N.N."/>
        </authorList>
    </citation>
    <scope>NUCLEOTIDE SEQUENCE [LARGE SCALE GENOMIC DNA]</scope>
    <source>
        <strain evidence="3 4">ATCC 35022</strain>
    </source>
</reference>
<dbReference type="PANTHER" id="PTHR13343:SF17">
    <property type="entry name" value="CELLULAR REPRESSOR OF E1A-STIMULATED GENES, ISOFORM A"/>
    <property type="match status" value="1"/>
</dbReference>
<accession>A0A1G6E0R4</accession>
<dbReference type="RefSeq" id="WP_090879258.1">
    <property type="nucleotide sequence ID" value="NZ_FMXQ01000009.1"/>
</dbReference>
<evidence type="ECO:0000259" key="1">
    <source>
        <dbReference type="Pfam" id="PF10615"/>
    </source>
</evidence>
<keyword evidence="4" id="KW-1185">Reference proteome</keyword>
<evidence type="ECO:0000313" key="4">
    <source>
        <dbReference type="Proteomes" id="UP000199071"/>
    </source>
</evidence>
<sequence length="238" mass="25040">MTGDDRIPAAQAARRLVRVASIGGLATLRGDGGPFSSMVAVATTAVGEPTLLLSTLAAHTRNLQKESRASLLISAENRHNGDPLAGSRVTLNGNVVADDDPATRRRFLARHPTAAGYADFGDFGFYRLVFTDAHLVAGFGRIVDLERQKLLAPAGLADSEEGAVAHMNADHADAVRLYATRLLGLRDGQWTVTGVDPDGLDMACDGQRARLDFAETVETPGALRATLAALAGKARNNG</sequence>
<dbReference type="EMBL" id="FMXQ01000009">
    <property type="protein sequence ID" value="SDB51049.1"/>
    <property type="molecule type" value="Genomic_DNA"/>
</dbReference>
<name>A0A1G6E0R4_9HYPH</name>
<proteinExistence type="predicted"/>